<dbReference type="Gramene" id="CMQ407CT">
    <property type="protein sequence ID" value="CMQ407CT"/>
    <property type="gene ID" value="CMQ407C"/>
</dbReference>
<feature type="region of interest" description="Disordered" evidence="2">
    <location>
        <begin position="613"/>
        <end position="639"/>
    </location>
</feature>
<name>M1V6K1_CYAM1</name>
<feature type="compositionally biased region" description="Low complexity" evidence="2">
    <location>
        <begin position="630"/>
        <end position="639"/>
    </location>
</feature>
<protein>
    <submittedName>
        <fullName evidence="3">Uncharacterized protein</fullName>
    </submittedName>
</protein>
<feature type="compositionally biased region" description="Basic and acidic residues" evidence="2">
    <location>
        <begin position="1117"/>
        <end position="1129"/>
    </location>
</feature>
<accession>M1V6K1</accession>
<dbReference type="Proteomes" id="UP000007014">
    <property type="component" value="Chromosome 17"/>
</dbReference>
<dbReference type="RefSeq" id="XP_005538286.1">
    <property type="nucleotide sequence ID" value="XM_005538229.1"/>
</dbReference>
<dbReference type="GeneID" id="16996434"/>
<reference evidence="3 4" key="1">
    <citation type="journal article" date="2004" name="Nature">
        <title>Genome sequence of the ultrasmall unicellular red alga Cyanidioschyzon merolae 10D.</title>
        <authorList>
            <person name="Matsuzaki M."/>
            <person name="Misumi O."/>
            <person name="Shin-i T."/>
            <person name="Maruyama S."/>
            <person name="Takahara M."/>
            <person name="Miyagishima S."/>
            <person name="Mori T."/>
            <person name="Nishida K."/>
            <person name="Yagisawa F."/>
            <person name="Nishida K."/>
            <person name="Yoshida Y."/>
            <person name="Nishimura Y."/>
            <person name="Nakao S."/>
            <person name="Kobayashi T."/>
            <person name="Momoyama Y."/>
            <person name="Higashiyama T."/>
            <person name="Minoda A."/>
            <person name="Sano M."/>
            <person name="Nomoto H."/>
            <person name="Oishi K."/>
            <person name="Hayashi H."/>
            <person name="Ohta F."/>
            <person name="Nishizaka S."/>
            <person name="Haga S."/>
            <person name="Miura S."/>
            <person name="Morishita T."/>
            <person name="Kabeya Y."/>
            <person name="Terasawa K."/>
            <person name="Suzuki Y."/>
            <person name="Ishii Y."/>
            <person name="Asakawa S."/>
            <person name="Takano H."/>
            <person name="Ohta N."/>
            <person name="Kuroiwa H."/>
            <person name="Tanaka K."/>
            <person name="Shimizu N."/>
            <person name="Sugano S."/>
            <person name="Sato N."/>
            <person name="Nozaki H."/>
            <person name="Ogasawara N."/>
            <person name="Kohara Y."/>
            <person name="Kuroiwa T."/>
        </authorList>
    </citation>
    <scope>NUCLEOTIDE SEQUENCE [LARGE SCALE GENOMIC DNA]</scope>
    <source>
        <strain evidence="3 4">10D</strain>
    </source>
</reference>
<reference evidence="3 4" key="2">
    <citation type="journal article" date="2007" name="BMC Biol.">
        <title>A 100%-complete sequence reveals unusually simple genomic features in the hot-spring red alga Cyanidioschyzon merolae.</title>
        <authorList>
            <person name="Nozaki H."/>
            <person name="Takano H."/>
            <person name="Misumi O."/>
            <person name="Terasawa K."/>
            <person name="Matsuzaki M."/>
            <person name="Maruyama S."/>
            <person name="Nishida K."/>
            <person name="Yagisawa F."/>
            <person name="Yoshida Y."/>
            <person name="Fujiwara T."/>
            <person name="Takio S."/>
            <person name="Tamura K."/>
            <person name="Chung S.J."/>
            <person name="Nakamura S."/>
            <person name="Kuroiwa H."/>
            <person name="Tanaka K."/>
            <person name="Sato N."/>
            <person name="Kuroiwa T."/>
        </authorList>
    </citation>
    <scope>NUCLEOTIDE SEQUENCE [LARGE SCALE GENOMIC DNA]</scope>
    <source>
        <strain evidence="3 4">10D</strain>
    </source>
</reference>
<dbReference type="OrthoDB" id="10616419at2759"/>
<organism evidence="3 4">
    <name type="scientific">Cyanidioschyzon merolae (strain NIES-3377 / 10D)</name>
    <name type="common">Unicellular red alga</name>
    <dbReference type="NCBI Taxonomy" id="280699"/>
    <lineage>
        <taxon>Eukaryota</taxon>
        <taxon>Rhodophyta</taxon>
        <taxon>Bangiophyceae</taxon>
        <taxon>Cyanidiales</taxon>
        <taxon>Cyanidiaceae</taxon>
        <taxon>Cyanidioschyzon</taxon>
    </lineage>
</organism>
<feature type="region of interest" description="Disordered" evidence="2">
    <location>
        <begin position="815"/>
        <end position="834"/>
    </location>
</feature>
<keyword evidence="1" id="KW-0175">Coiled coil</keyword>
<feature type="coiled-coil region" evidence="1">
    <location>
        <begin position="1485"/>
        <end position="1512"/>
    </location>
</feature>
<evidence type="ECO:0000313" key="3">
    <source>
        <dbReference type="EMBL" id="BAM82250.1"/>
    </source>
</evidence>
<feature type="region of interest" description="Disordered" evidence="2">
    <location>
        <begin position="1117"/>
        <end position="1138"/>
    </location>
</feature>
<feature type="region of interest" description="Disordered" evidence="2">
    <location>
        <begin position="86"/>
        <end position="106"/>
    </location>
</feature>
<proteinExistence type="predicted"/>
<keyword evidence="4" id="KW-1185">Reference proteome</keyword>
<dbReference type="KEGG" id="cme:CYME_CMQ407C"/>
<dbReference type="EMBL" id="AP006499">
    <property type="protein sequence ID" value="BAM82250.1"/>
    <property type="molecule type" value="Genomic_DNA"/>
</dbReference>
<evidence type="ECO:0000313" key="4">
    <source>
        <dbReference type="Proteomes" id="UP000007014"/>
    </source>
</evidence>
<dbReference type="HOGENOM" id="CLU_232862_0_0_1"/>
<evidence type="ECO:0000256" key="2">
    <source>
        <dbReference type="SAM" id="MobiDB-lite"/>
    </source>
</evidence>
<evidence type="ECO:0000256" key="1">
    <source>
        <dbReference type="SAM" id="Coils"/>
    </source>
</evidence>
<sequence>MPDPLEEREALWYQLQRAQVAAADLESHAHSWTRDLNWVLMESTLVPGEDSGPTPPSLVVTLTAARLMVSRERAREVARRLARQPPFERAATEPFPPVSTPSSTGTLTEDQVTWLENRYLRFVRATLGTLWLLLEHAADSDSALALAARQALHRLELGNVIELLGRRAVEGIHGRYGVQLERAWHLECLLRFALMPSSLLGTEAAAQLDVLWDSILERLFVALNARWFLIDDRTASGLAVCIVAVLLCRMHSSGTRYRWAHPVVVVSTTEELLESLSLEASTEPSLPNADRYHRSGTLTRLLAFLCVLAQTCVASSERFAGAPDGDARQRGIDSEAETPAMEAFIRDDLLELALAAVQELLDGPLAASAPAWRHRLATCNTDPAWALWQAQQSLLQARTVPVRVLVWSTPNPVLLEHTVDAMAVCLQQSKQLSRSFWKAVWFGATDTATAHMGDAPYWERSATAARFWRELCMLLPLTATYVFRVAASAIQEPLGAFLAFQFFQQECVSFAEPWKIAPAYVQTMDTHPARDESGLVVHRLQTSAPRQVLETPGLVLPQGSQGLWYADFDAAIWKVHWDGLLLVPECPAGLALFHRIGWVLFSSSGVMQMERLDLPSPQAPGQEPDGTDTQQQQQQQQQQFLGAHKATLSSIQDACNDTATLNRYLQDTREQLWIWLETHWTRLRRVLMDYRQHRGERELHTTLASLPKAQAMATLMTIICNRYASSGSSAVEQKLFTQAVDLLNPAAPVPKDEAEALWLARAWMQLAFIPSPWHHWLVTLPADLETEAQRSPATLLESVQVRYALVTRALEKSLPPRKSATKRERPAGASTWNGAGGYLVPTGSNAPSALEWPWWQHQTLLDQLWMHAWRVVHTVDAIQTELMMHHSRAAYVLPSAVTNLSRAEVRHASEFTAAALSLVNCCAGMCQAVLCFQRTMLTVRFSRTWSREALVRIASDEVSRGADFAGSQHEPDHWLLQGRHAKHLPALWRFLWRTLHPQAPALAHFETGPACRARTELIARGIAADIWDIWALLHLGVRECLDASIAEADALSELWPTTWWPDFFPLVQRALQVDPEPVLCFLLAALAVDQPVLLDNPNAAALLVSWGSVTARVSQQTEERSSSAERRASESPFSSPASGVLRSSRLWQLLWDEWRCFIPTEQRVNLTELAPLGALFVRLGLGQVSTPEVESWLTMLFRDMLIPWRKRILAKAPDSVTAVAVFTTSIVLACFLELVNRLWMRSRPTQGVQRKLVAEAAPKSSAMNPALVSAWTELITLLCRVPTDDIETPGKGSATCSPPASIGETEESQRVLWPEGQILWNKHYRSDVTGLWSVTTLLVLQTILSRDLDVEPQNRRKEALVLQSLATSDQLWIPWLHQTVLATNLELLLCVVEAPQPSTERPVLTLPAQQASWSVSLKRLEQVLLRLCASDTGTGLGAMRRLAWTELIFRLSRLEAAVTGDNAASCRTTGIAFAASAALDMQRMQSHVRMLLQTLERQLDRLEASVMSEMKGTDDWYPAGIQSWRLLRPDAETSSVEVLLEVGVTERLVLALCKQVVHGGLHREAASTIYAASELAYGEGLLQRLLERSARWPSLQPATALLCQFWFSPARLDETEWAKRFLPVVFSALCAPVTPPNKQTHRWWLVLLLLNWAVRSARCADVIIRQQQGLWSLGRLSSARIHQRLTPDGKRPTSDFMMYLMLLRLYAVLLQQARAHTTAATQQRLRLEVYAFVSSFEGAPTQLAAFTRHWLDTALRLSESETRQAWSTTYAWHWAMLSEFSAIAGFLEALLTSPPEADLLPELESQWSPEWLQQRYQQVGLSLAAALRCLRMAPRWLSLPLPDLGMWTHASLRGSLAEYPLMLSSSMKDGIGERHTQTSISGTLTIVQETLADKLEQAMGRLISIALHLTGHYGVWAPMMTWTDLETPTMGLGLMLVLHWLQGLNSSSEMPQRQRRRILLLEGSLLLFLKQLVHHNEHGTLPLGFAEECGKRLAGLEHRLRSQAEDVLPSTQRSVLLRMLQAVETLLLVRGRTPDTISWSKMLLRKQELAHHGLRSGFAAYATNKNDA</sequence>
<gene>
    <name evidence="3" type="ORF">CYME_CMQ407C</name>
</gene>